<comment type="caution">
    <text evidence="4">The sequence shown here is derived from an EMBL/GenBank/DDBJ whole genome shotgun (WGS) entry which is preliminary data.</text>
</comment>
<keyword evidence="3" id="KW-0460">Magnesium</keyword>
<evidence type="ECO:0000313" key="4">
    <source>
        <dbReference type="EMBL" id="MFD2838993.1"/>
    </source>
</evidence>
<dbReference type="GO" id="GO:0016787">
    <property type="term" value="F:hydrolase activity"/>
    <property type="evidence" value="ECO:0007669"/>
    <property type="project" value="UniProtKB-KW"/>
</dbReference>
<dbReference type="SUPFAM" id="SSF56784">
    <property type="entry name" value="HAD-like"/>
    <property type="match status" value="1"/>
</dbReference>
<gene>
    <name evidence="4" type="ORF">ACFSYH_00175</name>
</gene>
<dbReference type="InterPro" id="IPR051400">
    <property type="entry name" value="HAD-like_hydrolase"/>
</dbReference>
<dbReference type="EMBL" id="JBHUOP010000001">
    <property type="protein sequence ID" value="MFD2838993.1"/>
    <property type="molecule type" value="Genomic_DNA"/>
</dbReference>
<dbReference type="SFLD" id="SFLDS00003">
    <property type="entry name" value="Haloacid_Dehalogenase"/>
    <property type="match status" value="1"/>
</dbReference>
<keyword evidence="5" id="KW-1185">Reference proteome</keyword>
<comment type="cofactor">
    <cofactor evidence="1">
        <name>Mg(2+)</name>
        <dbReference type="ChEBI" id="CHEBI:18420"/>
    </cofactor>
</comment>
<sequence>MILSNTVEGVLFDIDDTLVDTRGAFAHAMNVIAGKYLPGVGVAEQPKVLELWRADPSGYYRAYTRGEMTAREQRMARANQLHETFGGRNLSDDDFEVWDAEFMAAFRAGWKPFDESRTVIDTLRSRGYRVGALTNAGLALQTEKMRVCGLSDVDVLVTLDTFGVGKPDPRVFQEATRLLGTEPGVTAYVGDEPDIDALAALGAGLGAGIWVDRPGARRGGAHTEDPAAVARAGISTITSLTELL</sequence>
<evidence type="ECO:0000256" key="2">
    <source>
        <dbReference type="ARBA" id="ARBA00022801"/>
    </source>
</evidence>
<dbReference type="PRINTS" id="PR00413">
    <property type="entry name" value="HADHALOGNASE"/>
</dbReference>
<name>A0ABW5XDU8_9MICO</name>
<dbReference type="InterPro" id="IPR023214">
    <property type="entry name" value="HAD_sf"/>
</dbReference>
<dbReference type="SFLD" id="SFLDG01129">
    <property type="entry name" value="C1.5:_HAD__Beta-PGM__Phosphata"/>
    <property type="match status" value="1"/>
</dbReference>
<dbReference type="Proteomes" id="UP001597391">
    <property type="component" value="Unassembled WGS sequence"/>
</dbReference>
<dbReference type="Gene3D" id="3.40.50.1000">
    <property type="entry name" value="HAD superfamily/HAD-like"/>
    <property type="match status" value="1"/>
</dbReference>
<protein>
    <submittedName>
        <fullName evidence="4">HAD family hydrolase</fullName>
        <ecNumber evidence="4">3.1.3.-</ecNumber>
    </submittedName>
</protein>
<dbReference type="InterPro" id="IPR036412">
    <property type="entry name" value="HAD-like_sf"/>
</dbReference>
<dbReference type="Gene3D" id="1.20.120.1600">
    <property type="match status" value="1"/>
</dbReference>
<evidence type="ECO:0000256" key="3">
    <source>
        <dbReference type="ARBA" id="ARBA00022842"/>
    </source>
</evidence>
<dbReference type="RefSeq" id="WP_377464391.1">
    <property type="nucleotide sequence ID" value="NZ_JBHUOP010000001.1"/>
</dbReference>
<dbReference type="NCBIfam" id="TIGR01549">
    <property type="entry name" value="HAD-SF-IA-v1"/>
    <property type="match status" value="1"/>
</dbReference>
<organism evidence="4 5">
    <name type="scientific">Populibacterium corticicola</name>
    <dbReference type="NCBI Taxonomy" id="1812826"/>
    <lineage>
        <taxon>Bacteria</taxon>
        <taxon>Bacillati</taxon>
        <taxon>Actinomycetota</taxon>
        <taxon>Actinomycetes</taxon>
        <taxon>Micrococcales</taxon>
        <taxon>Jonesiaceae</taxon>
        <taxon>Populibacterium</taxon>
    </lineage>
</organism>
<keyword evidence="2 4" id="KW-0378">Hydrolase</keyword>
<accession>A0ABW5XDU8</accession>
<evidence type="ECO:0000313" key="5">
    <source>
        <dbReference type="Proteomes" id="UP001597391"/>
    </source>
</evidence>
<dbReference type="PANTHER" id="PTHR46470:SF4">
    <property type="entry name" value="5-AMINO-6-(5-PHOSPHO-D-RIBITYLAMINO)URACIL PHOSPHATASE YIGB"/>
    <property type="match status" value="1"/>
</dbReference>
<dbReference type="InterPro" id="IPR006439">
    <property type="entry name" value="HAD-SF_hydro_IA"/>
</dbReference>
<dbReference type="Pfam" id="PF00702">
    <property type="entry name" value="Hydrolase"/>
    <property type="match status" value="1"/>
</dbReference>
<proteinExistence type="predicted"/>
<dbReference type="EC" id="3.1.3.-" evidence="4"/>
<evidence type="ECO:0000256" key="1">
    <source>
        <dbReference type="ARBA" id="ARBA00001946"/>
    </source>
</evidence>
<reference evidence="5" key="1">
    <citation type="journal article" date="2019" name="Int. J. Syst. Evol. Microbiol.">
        <title>The Global Catalogue of Microorganisms (GCM) 10K type strain sequencing project: providing services to taxonomists for standard genome sequencing and annotation.</title>
        <authorList>
            <consortium name="The Broad Institute Genomics Platform"/>
            <consortium name="The Broad Institute Genome Sequencing Center for Infectious Disease"/>
            <person name="Wu L."/>
            <person name="Ma J."/>
        </authorList>
    </citation>
    <scope>NUCLEOTIDE SEQUENCE [LARGE SCALE GENOMIC DNA]</scope>
    <source>
        <strain evidence="5">KCTC 33576</strain>
    </source>
</reference>
<dbReference type="PANTHER" id="PTHR46470">
    <property type="entry name" value="N-ACYLNEURAMINATE-9-PHOSPHATASE"/>
    <property type="match status" value="1"/>
</dbReference>